<accession>A0A316V2U9</accession>
<keyword evidence="3" id="KW-1185">Reference proteome</keyword>
<name>A0A316V2U9_9BASI</name>
<dbReference type="GeneID" id="37021512"/>
<dbReference type="AlphaFoldDB" id="A0A316V2U9"/>
<sequence length="99" mass="11466">MSKRKQAKAEAARAAEMESRRRLLGGVIHTDRDKEGENVGEQRTFDKPKDMETSEQRKEERQKRQDKWNSKSGSRTGRQRGQPNLGARMDLLLDKIKRG</sequence>
<evidence type="ECO:0000313" key="3">
    <source>
        <dbReference type="Proteomes" id="UP000245771"/>
    </source>
</evidence>
<evidence type="ECO:0000313" key="2">
    <source>
        <dbReference type="EMBL" id="PWN31850.1"/>
    </source>
</evidence>
<gene>
    <name evidence="2" type="ORF">FA14DRAFT_162700</name>
</gene>
<feature type="region of interest" description="Disordered" evidence="1">
    <location>
        <begin position="1"/>
        <end position="99"/>
    </location>
</feature>
<dbReference type="EMBL" id="KZ819607">
    <property type="protein sequence ID" value="PWN31850.1"/>
    <property type="molecule type" value="Genomic_DNA"/>
</dbReference>
<dbReference type="Proteomes" id="UP000245771">
    <property type="component" value="Unassembled WGS sequence"/>
</dbReference>
<protein>
    <recommendedName>
        <fullName evidence="4">rRNA-processing protein FYV7</fullName>
    </recommendedName>
</protein>
<proteinExistence type="predicted"/>
<dbReference type="InParanoid" id="A0A316V2U9"/>
<dbReference type="OrthoDB" id="2135053at2759"/>
<evidence type="ECO:0000256" key="1">
    <source>
        <dbReference type="SAM" id="MobiDB-lite"/>
    </source>
</evidence>
<feature type="compositionally biased region" description="Basic and acidic residues" evidence="1">
    <location>
        <begin position="43"/>
        <end position="69"/>
    </location>
</feature>
<evidence type="ECO:0008006" key="4">
    <source>
        <dbReference type="Google" id="ProtNLM"/>
    </source>
</evidence>
<feature type="compositionally biased region" description="Basic and acidic residues" evidence="1">
    <location>
        <begin position="7"/>
        <end position="21"/>
    </location>
</feature>
<dbReference type="RefSeq" id="XP_025352152.1">
    <property type="nucleotide sequence ID" value="XM_025499731.1"/>
</dbReference>
<reference evidence="2 3" key="1">
    <citation type="journal article" date="2018" name="Mol. Biol. Evol.">
        <title>Broad Genomic Sampling Reveals a Smut Pathogenic Ancestry of the Fungal Clade Ustilaginomycotina.</title>
        <authorList>
            <person name="Kijpornyongpan T."/>
            <person name="Mondo S.J."/>
            <person name="Barry K."/>
            <person name="Sandor L."/>
            <person name="Lee J."/>
            <person name="Lipzen A."/>
            <person name="Pangilinan J."/>
            <person name="LaButti K."/>
            <person name="Hainaut M."/>
            <person name="Henrissat B."/>
            <person name="Grigoriev I.V."/>
            <person name="Spatafora J.W."/>
            <person name="Aime M.C."/>
        </authorList>
    </citation>
    <scope>NUCLEOTIDE SEQUENCE [LARGE SCALE GENOMIC DNA]</scope>
    <source>
        <strain evidence="2 3">MCA 3882</strain>
    </source>
</reference>
<feature type="compositionally biased region" description="Polar residues" evidence="1">
    <location>
        <begin position="70"/>
        <end position="82"/>
    </location>
</feature>
<organism evidence="2 3">
    <name type="scientific">Meira miltonrushii</name>
    <dbReference type="NCBI Taxonomy" id="1280837"/>
    <lineage>
        <taxon>Eukaryota</taxon>
        <taxon>Fungi</taxon>
        <taxon>Dikarya</taxon>
        <taxon>Basidiomycota</taxon>
        <taxon>Ustilaginomycotina</taxon>
        <taxon>Exobasidiomycetes</taxon>
        <taxon>Exobasidiales</taxon>
        <taxon>Brachybasidiaceae</taxon>
        <taxon>Meira</taxon>
    </lineage>
</organism>